<dbReference type="Proteomes" id="UP000006671">
    <property type="component" value="Unassembled WGS sequence"/>
</dbReference>
<dbReference type="PANTHER" id="PTHR13018:SF5">
    <property type="entry name" value="RE44586P"/>
    <property type="match status" value="1"/>
</dbReference>
<feature type="transmembrane region" description="Helical" evidence="1">
    <location>
        <begin position="21"/>
        <end position="42"/>
    </location>
</feature>
<reference evidence="3 4" key="1">
    <citation type="journal article" date="2010" name="Cell">
        <title>The genome of Naegleria gruberi illuminates early eukaryotic versatility.</title>
        <authorList>
            <person name="Fritz-Laylin L.K."/>
            <person name="Prochnik S.E."/>
            <person name="Ginger M.L."/>
            <person name="Dacks J.B."/>
            <person name="Carpenter M.L."/>
            <person name="Field M.C."/>
            <person name="Kuo A."/>
            <person name="Paredez A."/>
            <person name="Chapman J."/>
            <person name="Pham J."/>
            <person name="Shu S."/>
            <person name="Neupane R."/>
            <person name="Cipriano M."/>
            <person name="Mancuso J."/>
            <person name="Tu H."/>
            <person name="Salamov A."/>
            <person name="Lindquist E."/>
            <person name="Shapiro H."/>
            <person name="Lucas S."/>
            <person name="Grigoriev I.V."/>
            <person name="Cande W.Z."/>
            <person name="Fulton C."/>
            <person name="Rokhsar D.S."/>
            <person name="Dawson S.C."/>
        </authorList>
    </citation>
    <scope>NUCLEOTIDE SEQUENCE [LARGE SCALE GENOMIC DNA]</scope>
    <source>
        <strain evidence="3 4">NEG-M</strain>
    </source>
</reference>
<dbReference type="AlphaFoldDB" id="D2VSE1"/>
<feature type="transmembrane region" description="Helical" evidence="1">
    <location>
        <begin position="202"/>
        <end position="223"/>
    </location>
</feature>
<dbReference type="KEGG" id="ngr:NAEGRDRAFT_71908"/>
<dbReference type="GO" id="GO:0005886">
    <property type="term" value="C:plasma membrane"/>
    <property type="evidence" value="ECO:0007669"/>
    <property type="project" value="TreeGrafter"/>
</dbReference>
<dbReference type="PANTHER" id="PTHR13018">
    <property type="entry name" value="PROBABLE MEMBRANE PROTEIN DUF221-RELATED"/>
    <property type="match status" value="1"/>
</dbReference>
<keyword evidence="1" id="KW-1133">Transmembrane helix</keyword>
<organism evidence="4">
    <name type="scientific">Naegleria gruberi</name>
    <name type="common">Amoeba</name>
    <dbReference type="NCBI Taxonomy" id="5762"/>
    <lineage>
        <taxon>Eukaryota</taxon>
        <taxon>Discoba</taxon>
        <taxon>Heterolobosea</taxon>
        <taxon>Tetramitia</taxon>
        <taxon>Eutetramitia</taxon>
        <taxon>Vahlkampfiidae</taxon>
        <taxon>Naegleria</taxon>
    </lineage>
</organism>
<sequence>MIIPLLTRFEKYKSYSEESSVYLLRLFIYVVLSTLILPVLLLTSLDGVIRYFEQFSHSVSGSGDSNWQALFDYLFLPQSGAFFINYTIQYSLLGCFVDMIRLKDLIIYFYLRFKSVTEEEKENATKISEFDLPLEYGYMIAFFGIILTFSVFVPLILPIGFFYFIVKHLIDRYNISRLCSKNDKARYKLSPDITSYRERNKLIVQMTFFCIIFAQFYVMLFFAKSGDVTFIHLFLMCLLLILSIVYALYWNIHYKTKFNPLDSNNNQLIHSTFYSQDEELSIFNNQLQDKFSYAYFPPFALESIHGLKEQREQEINEMKLTI</sequence>
<dbReference type="RefSeq" id="XP_002673147.1">
    <property type="nucleotide sequence ID" value="XM_002673101.1"/>
</dbReference>
<evidence type="ECO:0000256" key="1">
    <source>
        <dbReference type="SAM" id="Phobius"/>
    </source>
</evidence>
<feature type="transmembrane region" description="Helical" evidence="1">
    <location>
        <begin position="138"/>
        <end position="166"/>
    </location>
</feature>
<dbReference type="EMBL" id="GG738893">
    <property type="protein sequence ID" value="EFC40403.1"/>
    <property type="molecule type" value="Genomic_DNA"/>
</dbReference>
<dbReference type="OrthoDB" id="1689567at2759"/>
<dbReference type="GeneID" id="8854763"/>
<dbReference type="InParanoid" id="D2VSE1"/>
<gene>
    <name evidence="3" type="ORF">NAEGRDRAFT_71908</name>
</gene>
<dbReference type="eggNOG" id="KOG1134">
    <property type="taxonomic scope" value="Eukaryota"/>
</dbReference>
<dbReference type="InterPro" id="IPR003864">
    <property type="entry name" value="CSC1/OSCA1-like_7TM"/>
</dbReference>
<protein>
    <submittedName>
        <fullName evidence="3">Predicted protein</fullName>
    </submittedName>
</protein>
<proteinExistence type="predicted"/>
<name>D2VSE1_NAEGR</name>
<keyword evidence="1" id="KW-0472">Membrane</keyword>
<dbReference type="InterPro" id="IPR045122">
    <property type="entry name" value="Csc1-like"/>
</dbReference>
<evidence type="ECO:0000313" key="4">
    <source>
        <dbReference type="Proteomes" id="UP000006671"/>
    </source>
</evidence>
<dbReference type="GO" id="GO:0005227">
    <property type="term" value="F:calcium-activated cation channel activity"/>
    <property type="evidence" value="ECO:0007669"/>
    <property type="project" value="InterPro"/>
</dbReference>
<feature type="domain" description="CSC1/OSCA1-like 7TM region" evidence="2">
    <location>
        <begin position="2"/>
        <end position="221"/>
    </location>
</feature>
<keyword evidence="4" id="KW-1185">Reference proteome</keyword>
<evidence type="ECO:0000259" key="2">
    <source>
        <dbReference type="Pfam" id="PF02714"/>
    </source>
</evidence>
<feature type="transmembrane region" description="Helical" evidence="1">
    <location>
        <begin position="229"/>
        <end position="249"/>
    </location>
</feature>
<dbReference type="VEuPathDB" id="AmoebaDB:NAEGRDRAFT_71908"/>
<dbReference type="Pfam" id="PF02714">
    <property type="entry name" value="RSN1_7TM"/>
    <property type="match status" value="1"/>
</dbReference>
<evidence type="ECO:0000313" key="3">
    <source>
        <dbReference type="EMBL" id="EFC40403.1"/>
    </source>
</evidence>
<keyword evidence="1" id="KW-0812">Transmembrane</keyword>
<accession>D2VSE1</accession>